<dbReference type="AlphaFoldDB" id="G5HME6"/>
<protein>
    <submittedName>
        <fullName evidence="1">Uncharacterized protein</fullName>
    </submittedName>
</protein>
<comment type="caution">
    <text evidence="1">The sequence shown here is derived from an EMBL/GenBank/DDBJ whole genome shotgun (WGS) entry which is preliminary data.</text>
</comment>
<proteinExistence type="predicted"/>
<dbReference type="RefSeq" id="WP_007865118.1">
    <property type="nucleotide sequence ID" value="NZ_JH376424.1"/>
</dbReference>
<dbReference type="Proteomes" id="UP000003763">
    <property type="component" value="Unassembled WGS sequence"/>
</dbReference>
<organism evidence="1 2">
    <name type="scientific">[Clostridium] citroniae WAL-17108</name>
    <dbReference type="NCBI Taxonomy" id="742733"/>
    <lineage>
        <taxon>Bacteria</taxon>
        <taxon>Bacillati</taxon>
        <taxon>Bacillota</taxon>
        <taxon>Clostridia</taxon>
        <taxon>Lachnospirales</taxon>
        <taxon>Lachnospiraceae</taxon>
        <taxon>Enterocloster</taxon>
    </lineage>
</organism>
<dbReference type="eggNOG" id="COG1403">
    <property type="taxonomic scope" value="Bacteria"/>
</dbReference>
<dbReference type="EMBL" id="ADLJ01000029">
    <property type="protein sequence ID" value="EHE97654.1"/>
    <property type="molecule type" value="Genomic_DNA"/>
</dbReference>
<dbReference type="PATRIC" id="fig|742733.3.peg.3902"/>
<accession>G5HME6</accession>
<evidence type="ECO:0000313" key="2">
    <source>
        <dbReference type="Proteomes" id="UP000003763"/>
    </source>
</evidence>
<dbReference type="HOGENOM" id="CLU_1188288_0_0_9"/>
<gene>
    <name evidence="1" type="ORF">HMPREF9469_03758</name>
</gene>
<sequence>MVVDVCNGIYGIEFRKYGRWGQKQYGIDIFEDSIKHERAVQCKNYKLNVAELDKIIHCITVNFQIGEFIVATSGNTDARLHNRVILFNQSQNYPYKITLLFWDDIENVIVENKLLLQKYYKNPSSAFENNGYSVGNMTDEFNCILSEHHDVEFLKGDPIAGFSYELCVDIDVFLGIMDKLLNKFLIFQKTETYNAIAKFRYKMDELAEYLSKKLYLSNNREFVLYLPLVSRKH</sequence>
<evidence type="ECO:0000313" key="1">
    <source>
        <dbReference type="EMBL" id="EHE97654.1"/>
    </source>
</evidence>
<name>G5HME6_9FIRM</name>
<reference evidence="1 2" key="1">
    <citation type="submission" date="2011-08" db="EMBL/GenBank/DDBJ databases">
        <title>The Genome Sequence of Clostridium citroniae WAL-17108.</title>
        <authorList>
            <consortium name="The Broad Institute Genome Sequencing Platform"/>
            <person name="Earl A."/>
            <person name="Ward D."/>
            <person name="Feldgarden M."/>
            <person name="Gevers D."/>
            <person name="Finegold S.M."/>
            <person name="Summanen P.H."/>
            <person name="Molitoris D.R."/>
            <person name="Vaisanen M.L."/>
            <person name="Daigneault M."/>
            <person name="Allen-Vercoe E."/>
            <person name="Young S.K."/>
            <person name="Zeng Q."/>
            <person name="Gargeya S."/>
            <person name="Fitzgerald M."/>
            <person name="Haas B."/>
            <person name="Abouelleil A."/>
            <person name="Alvarado L."/>
            <person name="Arachchi H.M."/>
            <person name="Berlin A."/>
            <person name="Brown A."/>
            <person name="Chapman S.B."/>
            <person name="Chen Z."/>
            <person name="Dunbar C."/>
            <person name="Freedman E."/>
            <person name="Gearin G."/>
            <person name="Gellesch M."/>
            <person name="Goldberg J."/>
            <person name="Griggs A."/>
            <person name="Gujja S."/>
            <person name="Heiman D."/>
            <person name="Howarth C."/>
            <person name="Larson L."/>
            <person name="Lui A."/>
            <person name="MacDonald P.J.P."/>
            <person name="Montmayeur A."/>
            <person name="Murphy C."/>
            <person name="Neiman D."/>
            <person name="Pearson M."/>
            <person name="Priest M."/>
            <person name="Roberts A."/>
            <person name="Saif S."/>
            <person name="Shea T."/>
            <person name="Shenoy N."/>
            <person name="Sisk P."/>
            <person name="Stolte C."/>
            <person name="Sykes S."/>
            <person name="Wortman J."/>
            <person name="Nusbaum C."/>
            <person name="Birren B."/>
        </authorList>
    </citation>
    <scope>NUCLEOTIDE SEQUENCE [LARGE SCALE GENOMIC DNA]</scope>
    <source>
        <strain evidence="1 2">WAL-17108</strain>
    </source>
</reference>